<dbReference type="Proteomes" id="UP001217918">
    <property type="component" value="Unassembled WGS sequence"/>
</dbReference>
<reference evidence="8" key="1">
    <citation type="journal article" date="2023" name="Mol. Plant Microbe Interact.">
        <title>Elucidating the Obligate Nature and Biological Capacity of an Invasive Fungal Corn Pathogen.</title>
        <authorList>
            <person name="MacCready J.S."/>
            <person name="Roggenkamp E.M."/>
            <person name="Gdanetz K."/>
            <person name="Chilvers M.I."/>
        </authorList>
    </citation>
    <scope>NUCLEOTIDE SEQUENCE</scope>
    <source>
        <strain evidence="8">PM02</strain>
    </source>
</reference>
<dbReference type="InterPro" id="IPR012936">
    <property type="entry name" value="Erv_C"/>
</dbReference>
<evidence type="ECO:0000256" key="2">
    <source>
        <dbReference type="ARBA" id="ARBA00022692"/>
    </source>
</evidence>
<dbReference type="GO" id="GO:0033116">
    <property type="term" value="C:endoplasmic reticulum-Golgi intermediate compartment membrane"/>
    <property type="evidence" value="ECO:0007669"/>
    <property type="project" value="UniProtKB-SubCell"/>
</dbReference>
<comment type="function">
    <text evidence="5">Plays a role in transport between endoplasmic reticulum and Golgi.</text>
</comment>
<keyword evidence="4 5" id="KW-0472">Membrane</keyword>
<feature type="domain" description="Endoplasmic reticulum vesicle transporter N-terminal" evidence="7">
    <location>
        <begin position="26"/>
        <end position="113"/>
    </location>
</feature>
<dbReference type="GO" id="GO:0006888">
    <property type="term" value="P:endoplasmic reticulum to Golgi vesicle-mediated transport"/>
    <property type="evidence" value="ECO:0007669"/>
    <property type="project" value="UniProtKB-UniRule"/>
</dbReference>
<evidence type="ECO:0000256" key="5">
    <source>
        <dbReference type="RuleBase" id="RU369013"/>
    </source>
</evidence>
<dbReference type="GO" id="GO:0005789">
    <property type="term" value="C:endoplasmic reticulum membrane"/>
    <property type="evidence" value="ECO:0007669"/>
    <property type="project" value="UniProtKB-SubCell"/>
</dbReference>
<keyword evidence="3 5" id="KW-1133">Transmembrane helix</keyword>
<evidence type="ECO:0000313" key="8">
    <source>
        <dbReference type="EMBL" id="KAK2074316.1"/>
    </source>
</evidence>
<evidence type="ECO:0000259" key="7">
    <source>
        <dbReference type="Pfam" id="PF13850"/>
    </source>
</evidence>
<dbReference type="Pfam" id="PF13850">
    <property type="entry name" value="ERGIC_N"/>
    <property type="match status" value="1"/>
</dbReference>
<keyword evidence="5" id="KW-0333">Golgi apparatus</keyword>
<dbReference type="GO" id="GO:0000139">
    <property type="term" value="C:Golgi membrane"/>
    <property type="evidence" value="ECO:0007669"/>
    <property type="project" value="UniProtKB-SubCell"/>
</dbReference>
<dbReference type="Pfam" id="PF07970">
    <property type="entry name" value="COPIIcoated_ERV"/>
    <property type="match status" value="1"/>
</dbReference>
<protein>
    <recommendedName>
        <fullName evidence="5">Endoplasmic reticulum-Golgi intermediate compartment protein</fullName>
    </recommendedName>
</protein>
<keyword evidence="9" id="KW-1185">Reference proteome</keyword>
<dbReference type="PANTHER" id="PTHR10984">
    <property type="entry name" value="ENDOPLASMIC RETICULUM-GOLGI INTERMEDIATE COMPARTMENT PROTEIN"/>
    <property type="match status" value="1"/>
</dbReference>
<evidence type="ECO:0000256" key="4">
    <source>
        <dbReference type="ARBA" id="ARBA00023136"/>
    </source>
</evidence>
<dbReference type="EMBL" id="JAQQPM010000008">
    <property type="protein sequence ID" value="KAK2074316.1"/>
    <property type="molecule type" value="Genomic_DNA"/>
</dbReference>
<keyword evidence="2 5" id="KW-0812">Transmembrane</keyword>
<comment type="caution">
    <text evidence="8">The sequence shown here is derived from an EMBL/GenBank/DDBJ whole genome shotgun (WGS) entry which is preliminary data.</text>
</comment>
<feature type="transmembrane region" description="Helical" evidence="5">
    <location>
        <begin position="331"/>
        <end position="359"/>
    </location>
</feature>
<keyword evidence="5" id="KW-0931">ER-Golgi transport</keyword>
<keyword evidence="5" id="KW-0813">Transport</keyword>
<feature type="domain" description="Endoplasmic reticulum vesicle transporter C-terminal" evidence="6">
    <location>
        <begin position="190"/>
        <end position="348"/>
    </location>
</feature>
<name>A0AAD9IAM5_9PEZI</name>
<dbReference type="PANTHER" id="PTHR10984:SF81">
    <property type="entry name" value="ER-DERIVED VESICLES PROTEIN ERV41"/>
    <property type="match status" value="1"/>
</dbReference>
<comment type="subcellular location">
    <subcellularLocation>
        <location evidence="5">Endoplasmic reticulum membrane</location>
        <topology evidence="5">Multi-pass membrane protein</topology>
    </subcellularLocation>
    <subcellularLocation>
        <location evidence="5">Endoplasmic reticulum-Golgi intermediate compartment membrane</location>
        <topology evidence="5">Multi-pass membrane protein</topology>
    </subcellularLocation>
    <subcellularLocation>
        <location evidence="5">Golgi apparatus membrane</location>
        <topology evidence="5">Multi-pass membrane protein</topology>
    </subcellularLocation>
    <subcellularLocation>
        <location evidence="1">Membrane</location>
    </subcellularLocation>
</comment>
<comment type="similarity">
    <text evidence="5">Belongs to the ERGIC family.</text>
</comment>
<comment type="caution">
    <text evidence="5">Lacks conserved residue(s) required for the propagation of feature annotation.</text>
</comment>
<gene>
    <name evidence="8" type="ORF">P8C59_008533</name>
</gene>
<dbReference type="InterPro" id="IPR045888">
    <property type="entry name" value="Erv"/>
</dbReference>
<dbReference type="AlphaFoldDB" id="A0AAD9IAM5"/>
<dbReference type="GO" id="GO:0006890">
    <property type="term" value="P:retrograde vesicle-mediated transport, Golgi to endoplasmic reticulum"/>
    <property type="evidence" value="ECO:0007669"/>
    <property type="project" value="TreeGrafter"/>
</dbReference>
<evidence type="ECO:0000256" key="3">
    <source>
        <dbReference type="ARBA" id="ARBA00022989"/>
    </source>
</evidence>
<organism evidence="8 9">
    <name type="scientific">Phyllachora maydis</name>
    <dbReference type="NCBI Taxonomy" id="1825666"/>
    <lineage>
        <taxon>Eukaryota</taxon>
        <taxon>Fungi</taxon>
        <taxon>Dikarya</taxon>
        <taxon>Ascomycota</taxon>
        <taxon>Pezizomycotina</taxon>
        <taxon>Sordariomycetes</taxon>
        <taxon>Sordariomycetidae</taxon>
        <taxon>Phyllachorales</taxon>
        <taxon>Phyllachoraceae</taxon>
        <taxon>Phyllachora</taxon>
    </lineage>
</organism>
<accession>A0AAD9IAM5</accession>
<sequence length="385" mass="42984">MMNGYDEKHGLADDPFGPKESSSIVSAFDAFPKAKPQYVTHTSSGGKWTVGMVIVSLILAWTEFTRWWAGTETHTFAVEKGVGHSMQMNLDIVVHMKCADLHVNVQDASGDRILAAEMLRRDPTSWGQWVDNKGMHRLGRDEHGRLVTGEGWMAMTHEEGFGEEHIHDIVSLGRRRARWGKTPRLWGGEADSCRVYGSLDLNRVQGDFHITARGHGYMELGEHLDHTAFNFSHIISELSFGPFLPSLTNPLDMTINTASAHFHKFQYFMSIVPTVYSIGHPTDVGSVSVFTNQYAVTEQSTETNERSIPGIFFKYDIEPILLNIVESRDGVFVFLIKIINVLSGALVAGHWGFTLSDWVREVMGRRRRSGHSDGMLGAKVASYGA</sequence>
<proteinExistence type="inferred from homology"/>
<evidence type="ECO:0000313" key="9">
    <source>
        <dbReference type="Proteomes" id="UP001217918"/>
    </source>
</evidence>
<dbReference type="GO" id="GO:0030134">
    <property type="term" value="C:COPII-coated ER to Golgi transport vesicle"/>
    <property type="evidence" value="ECO:0007669"/>
    <property type="project" value="TreeGrafter"/>
</dbReference>
<evidence type="ECO:0000256" key="1">
    <source>
        <dbReference type="ARBA" id="ARBA00004370"/>
    </source>
</evidence>
<evidence type="ECO:0000259" key="6">
    <source>
        <dbReference type="Pfam" id="PF07970"/>
    </source>
</evidence>
<keyword evidence="5" id="KW-0256">Endoplasmic reticulum</keyword>
<dbReference type="InterPro" id="IPR039542">
    <property type="entry name" value="Erv_N"/>
</dbReference>